<dbReference type="GO" id="GO:0006406">
    <property type="term" value="P:mRNA export from nucleus"/>
    <property type="evidence" value="ECO:0007669"/>
    <property type="project" value="InterPro"/>
</dbReference>
<evidence type="ECO:0000313" key="1">
    <source>
        <dbReference type="EMBL" id="KAF0756932.1"/>
    </source>
</evidence>
<dbReference type="GO" id="GO:0003713">
    <property type="term" value="F:transcription coactivator activity"/>
    <property type="evidence" value="ECO:0007669"/>
    <property type="project" value="InterPro"/>
</dbReference>
<sequence>MCNRSTTIDQIVKDRFNIRLIESKWVDKVEKLVYAALQKKHEDGQDLTTVKFEELYKEVGARARDALPVDMEVEFHDKMENFLSSNIDGSDNPYNMNLSESTSPCVANVDIPSTASTSTASSAMLGDTFDTTLDVTTEKLKPK</sequence>
<keyword evidence="2" id="KW-1185">Reference proteome</keyword>
<dbReference type="GO" id="GO:0005643">
    <property type="term" value="C:nuclear pore"/>
    <property type="evidence" value="ECO:0007669"/>
    <property type="project" value="InterPro"/>
</dbReference>
<dbReference type="OrthoDB" id="6221744at2759"/>
<dbReference type="InterPro" id="IPR038212">
    <property type="entry name" value="TF_EnY2_sf"/>
</dbReference>
<protein>
    <submittedName>
        <fullName evidence="1">Uncharacterized protein</fullName>
    </submittedName>
</protein>
<dbReference type="Pfam" id="PF10163">
    <property type="entry name" value="EnY2"/>
    <property type="match status" value="1"/>
</dbReference>
<organism evidence="1 2">
    <name type="scientific">Aphis craccivora</name>
    <name type="common">Cowpea aphid</name>
    <dbReference type="NCBI Taxonomy" id="307492"/>
    <lineage>
        <taxon>Eukaryota</taxon>
        <taxon>Metazoa</taxon>
        <taxon>Ecdysozoa</taxon>
        <taxon>Arthropoda</taxon>
        <taxon>Hexapoda</taxon>
        <taxon>Insecta</taxon>
        <taxon>Pterygota</taxon>
        <taxon>Neoptera</taxon>
        <taxon>Paraneoptera</taxon>
        <taxon>Hemiptera</taxon>
        <taxon>Sternorrhyncha</taxon>
        <taxon>Aphidomorpha</taxon>
        <taxon>Aphidoidea</taxon>
        <taxon>Aphididae</taxon>
        <taxon>Aphidini</taxon>
        <taxon>Aphis</taxon>
        <taxon>Aphis</taxon>
    </lineage>
</organism>
<dbReference type="Proteomes" id="UP000478052">
    <property type="component" value="Unassembled WGS sequence"/>
</dbReference>
<dbReference type="AlphaFoldDB" id="A0A6G0YJL7"/>
<dbReference type="GO" id="GO:0000124">
    <property type="term" value="C:SAGA complex"/>
    <property type="evidence" value="ECO:0007669"/>
    <property type="project" value="InterPro"/>
</dbReference>
<dbReference type="InterPro" id="IPR018783">
    <property type="entry name" value="TF_ENY2"/>
</dbReference>
<name>A0A6G0YJL7_APHCR</name>
<reference evidence="1 2" key="1">
    <citation type="submission" date="2019-08" db="EMBL/GenBank/DDBJ databases">
        <title>Whole genome of Aphis craccivora.</title>
        <authorList>
            <person name="Voronova N.V."/>
            <person name="Shulinski R.S."/>
            <person name="Bandarenka Y.V."/>
            <person name="Zhorov D.G."/>
            <person name="Warner D."/>
        </authorList>
    </citation>
    <scope>NUCLEOTIDE SEQUENCE [LARGE SCALE GENOMIC DNA]</scope>
    <source>
        <strain evidence="1">180601</strain>
        <tissue evidence="1">Whole Body</tissue>
    </source>
</reference>
<gene>
    <name evidence="1" type="ORF">FWK35_00016810</name>
</gene>
<accession>A0A6G0YJL7</accession>
<proteinExistence type="predicted"/>
<dbReference type="Gene3D" id="1.10.246.140">
    <property type="match status" value="1"/>
</dbReference>
<dbReference type="EMBL" id="VUJU01003721">
    <property type="protein sequence ID" value="KAF0756932.1"/>
    <property type="molecule type" value="Genomic_DNA"/>
</dbReference>
<evidence type="ECO:0000313" key="2">
    <source>
        <dbReference type="Proteomes" id="UP000478052"/>
    </source>
</evidence>
<comment type="caution">
    <text evidence="1">The sequence shown here is derived from an EMBL/GenBank/DDBJ whole genome shotgun (WGS) entry which is preliminary data.</text>
</comment>